<dbReference type="EMBL" id="JAOL01000186">
    <property type="protein sequence ID" value="EUA85942.1"/>
    <property type="molecule type" value="Genomic_DNA"/>
</dbReference>
<organism evidence="2 3">
    <name type="scientific">Mycobacterium ulcerans str. Harvey</name>
    <dbReference type="NCBI Taxonomy" id="1299332"/>
    <lineage>
        <taxon>Bacteria</taxon>
        <taxon>Bacillati</taxon>
        <taxon>Actinomycetota</taxon>
        <taxon>Actinomycetes</taxon>
        <taxon>Mycobacteriales</taxon>
        <taxon>Mycobacteriaceae</taxon>
        <taxon>Mycobacterium</taxon>
        <taxon>Mycobacterium ulcerans group</taxon>
    </lineage>
</organism>
<feature type="compositionally biased region" description="Low complexity" evidence="1">
    <location>
        <begin position="17"/>
        <end position="30"/>
    </location>
</feature>
<keyword evidence="3" id="KW-1185">Reference proteome</keyword>
<sequence length="41" mass="4060">MLVVNVVTAPTAEDLEQAGGEESAESAAAEGEGGQPEAESE</sequence>
<accession>A0ABN0QMR0</accession>
<gene>
    <name evidence="2" type="ORF">I551_7577</name>
</gene>
<proteinExistence type="predicted"/>
<dbReference type="Proteomes" id="UP000020681">
    <property type="component" value="Unassembled WGS sequence"/>
</dbReference>
<evidence type="ECO:0000313" key="2">
    <source>
        <dbReference type="EMBL" id="EUA85942.1"/>
    </source>
</evidence>
<evidence type="ECO:0000313" key="3">
    <source>
        <dbReference type="Proteomes" id="UP000020681"/>
    </source>
</evidence>
<comment type="caution">
    <text evidence="2">The sequence shown here is derived from an EMBL/GenBank/DDBJ whole genome shotgun (WGS) entry which is preliminary data.</text>
</comment>
<evidence type="ECO:0000256" key="1">
    <source>
        <dbReference type="SAM" id="MobiDB-lite"/>
    </source>
</evidence>
<protein>
    <submittedName>
        <fullName evidence="2">Uncharacterized protein</fullName>
    </submittedName>
</protein>
<feature type="region of interest" description="Disordered" evidence="1">
    <location>
        <begin position="1"/>
        <end position="41"/>
    </location>
</feature>
<name>A0ABN0QMR0_MYCUL</name>
<reference evidence="2 3" key="1">
    <citation type="submission" date="2014-01" db="EMBL/GenBank/DDBJ databases">
        <authorList>
            <person name="Dobos K."/>
            <person name="Lenaerts A."/>
            <person name="Ordway D."/>
            <person name="DeGroote M.A."/>
            <person name="Parker T."/>
            <person name="Sizemore C."/>
            <person name="Tallon L.J."/>
            <person name="Sadzewicz L.K."/>
            <person name="Sengamalay N."/>
            <person name="Fraser C.M."/>
            <person name="Hine E."/>
            <person name="Shefchek K.A."/>
            <person name="Das S.P."/>
            <person name="Tettelin H."/>
        </authorList>
    </citation>
    <scope>NUCLEOTIDE SEQUENCE [LARGE SCALE GENOMIC DNA]</scope>
    <source>
        <strain evidence="2 3">Harvey</strain>
    </source>
</reference>